<dbReference type="CDD" id="cd00054">
    <property type="entry name" value="EGF_CA"/>
    <property type="match status" value="1"/>
</dbReference>
<feature type="region of interest" description="Disordered" evidence="4">
    <location>
        <begin position="3698"/>
        <end position="3730"/>
    </location>
</feature>
<feature type="compositionally biased region" description="Polar residues" evidence="4">
    <location>
        <begin position="1024"/>
        <end position="1033"/>
    </location>
</feature>
<feature type="compositionally biased region" description="Polar residues" evidence="4">
    <location>
        <begin position="1507"/>
        <end position="1530"/>
    </location>
</feature>
<feature type="compositionally biased region" description="Polar residues" evidence="4">
    <location>
        <begin position="2534"/>
        <end position="2546"/>
    </location>
</feature>
<dbReference type="Gene3D" id="2.10.25.10">
    <property type="entry name" value="Laminin"/>
    <property type="match status" value="1"/>
</dbReference>
<feature type="compositionally biased region" description="Polar residues" evidence="4">
    <location>
        <begin position="3129"/>
        <end position="3138"/>
    </location>
</feature>
<gene>
    <name evidence="7" type="ORF">DVIR88_6g0056</name>
</gene>
<feature type="region of interest" description="Disordered" evidence="4">
    <location>
        <begin position="1607"/>
        <end position="1987"/>
    </location>
</feature>
<keyword evidence="2 3" id="KW-1015">Disulfide bond</keyword>
<evidence type="ECO:0000256" key="5">
    <source>
        <dbReference type="SAM" id="Phobius"/>
    </source>
</evidence>
<feature type="compositionally biased region" description="Acidic residues" evidence="4">
    <location>
        <begin position="761"/>
        <end position="779"/>
    </location>
</feature>
<dbReference type="PROSITE" id="PS50026">
    <property type="entry name" value="EGF_3"/>
    <property type="match status" value="2"/>
</dbReference>
<feature type="compositionally biased region" description="Polar residues" evidence="4">
    <location>
        <begin position="1607"/>
        <end position="1620"/>
    </location>
</feature>
<evidence type="ECO:0000256" key="2">
    <source>
        <dbReference type="ARBA" id="ARBA00023157"/>
    </source>
</evidence>
<dbReference type="SMART" id="SM00179">
    <property type="entry name" value="EGF_CA"/>
    <property type="match status" value="1"/>
</dbReference>
<evidence type="ECO:0000313" key="7">
    <source>
        <dbReference type="EMBL" id="ACY70519.1"/>
    </source>
</evidence>
<keyword evidence="5" id="KW-1133">Transmembrane helix</keyword>
<comment type="caution">
    <text evidence="3">Lacks conserved residue(s) required for the propagation of feature annotation.</text>
</comment>
<feature type="domain" description="EGF-like" evidence="6">
    <location>
        <begin position="4311"/>
        <end position="4347"/>
    </location>
</feature>
<feature type="region of interest" description="Disordered" evidence="4">
    <location>
        <begin position="758"/>
        <end position="779"/>
    </location>
</feature>
<feature type="region of interest" description="Disordered" evidence="4">
    <location>
        <begin position="3870"/>
        <end position="3905"/>
    </location>
</feature>
<dbReference type="SUPFAM" id="SSF57196">
    <property type="entry name" value="EGF/Laminin"/>
    <property type="match status" value="1"/>
</dbReference>
<dbReference type="GO" id="GO:0005509">
    <property type="term" value="F:calcium ion binding"/>
    <property type="evidence" value="ECO:0007669"/>
    <property type="project" value="InterPro"/>
</dbReference>
<dbReference type="PROSITE" id="PS00010">
    <property type="entry name" value="ASX_HYDROXYL"/>
    <property type="match status" value="1"/>
</dbReference>
<name>D0Z7C4_DROVI</name>
<feature type="compositionally biased region" description="Polar residues" evidence="4">
    <location>
        <begin position="4430"/>
        <end position="4441"/>
    </location>
</feature>
<feature type="disulfide bond" evidence="3">
    <location>
        <begin position="4337"/>
        <end position="4346"/>
    </location>
</feature>
<dbReference type="InterPro" id="IPR000152">
    <property type="entry name" value="EGF-type_Asp/Asn_hydroxyl_site"/>
</dbReference>
<evidence type="ECO:0000256" key="3">
    <source>
        <dbReference type="PROSITE-ProRule" id="PRU00076"/>
    </source>
</evidence>
<feature type="compositionally biased region" description="Basic residues" evidence="4">
    <location>
        <begin position="2313"/>
        <end position="2332"/>
    </location>
</feature>
<proteinExistence type="predicted"/>
<feature type="compositionally biased region" description="Low complexity" evidence="4">
    <location>
        <begin position="1865"/>
        <end position="1884"/>
    </location>
</feature>
<feature type="compositionally biased region" description="Low complexity" evidence="4">
    <location>
        <begin position="1895"/>
        <end position="1906"/>
    </location>
</feature>
<feature type="compositionally biased region" description="Acidic residues" evidence="4">
    <location>
        <begin position="3068"/>
        <end position="3078"/>
    </location>
</feature>
<feature type="disulfide bond" evidence="3">
    <location>
        <begin position="4318"/>
        <end position="4335"/>
    </location>
</feature>
<accession>D0Z7C4</accession>
<feature type="region of interest" description="Disordered" evidence="4">
    <location>
        <begin position="2479"/>
        <end position="2546"/>
    </location>
</feature>
<keyword evidence="1 3" id="KW-0245">EGF-like domain</keyword>
<sequence>MCASPVNKRLEEPNMLHLFISASNIHGTRIRQEGGARSRVIYILKMSDQPLCRSLCLLMLVIALMAAPPLGSAQAHDEPYIVKPTPILRATGADDLTTVLLVNNDGGGRLGDSHGRFLSVRPEIGLLTSTARTFIQEGVTTEYATQVVGTTLNNGRLYAQYLKKSSRVLFENRQMSPSVVTSWVGEGDPQTRSYLQSHNDLLDAEAPDWREIDDRLDHQFVGNTDYIKLGHASQLMEASTASAFASTEPGKTGEVQLVANFGRMDDNALKVAAHKVLPIGDLPTFTVKNHFEPSAYQTSEGEIKSQSVGELFAQTEEEGRSAKVYYQDLMQDGKNENSLSNLQSERAPPNVAKSVPSTVTYYGFAEFTTLVGDSLIVFLPSTAQPSSVVGHVTSIKGMATLRISEVQPQVASQENLLASKTADSKTSSTTINPWAVFVDATETMSTDSSISPTTSELIMSEIGQFSTATPTLDLTANEKVVESSDTKPMFSLPTDQEIQEIYASLAKAEAASSPYPSPSLVSVSVETVKQIHLPSVQPDETLVPSIQPDVSSLQVHGGATTIFIDDDPFANFVEPTSVLTIESTATTATAEIIAKPTAALKEKDTTSYTSTDESEEEVSTTTISEAEENSTQNSTTLRSQLPEDTTDPAPPSPSPIPIIREISGPDEGQCAQINSQVFLTQIPKSNTILNTQVVQYQEHIPFDIKETTKYYCIEATQAIESPQLERPTQTSLVPDASTSLPAITVPSVQEETTTVETQTEVVEESSTEAEMEPETESAEAVIDDDYVTESDNTHLIDNDNDNEDYDNDSGSDEVDLIYKTLYTTYTYLTTFFQGPSTTISSHTEIVTNVVSSTRDDDKHLSTKSTDIVDNEISATRTQNVDAQNTAMAKTIPSKYMIPDELESLLYVSANDQSSSTDSNQQTSYLDDTKYTKTFFTTYTYYTTIFAESETEIMSRTEVFTNYITELGAPKKSTPNDILPSLTWPAISLSVSETTFSTANPVSEQLNLNNDEGDGEKHVTLVTDVRSSSSNGEQQVIGGKIGADDQVSSESNTEEILPSATLLLQTSFTTFTFYTTMYVSDSTNVVSRLETVTNIATETLQPTKVLSHEETTLPITYFTTFTYWTKLAKDGEITTISREETISNVIEPSNRVALGSDYSSNSISDSSSMLSTILQTSVGSNNAISTSETNVSELTTFYTTYTYYTTSYEANKTVTDSRFETITNVITPKSDPIATSAVDIEPSIPKSIASSASEITETQDSKKNDLIFYDYKHIIDAEGVSTLYFTTQIQSTVDAEGKAIEVTSSTSSLSIDEEKKINLATALASEGTTDESSASARQYKTGLVRLIEGTRIGNSTTTLYQSKVIGTIIDSRYAQIIESTSSFIFEKAITAASVVPSATVEEMMISSTQSVSLLQSVAPVEGSIAGEGVTEDPNQEEEHDNARLAFQSKKRTFAPVIRPFASRNRPTFAPRHKTLSPSSATIITRSDITPTITATPALKSVGRYSSSRRGAISNVPNNPLDNGLASSTSSRRLFGRPIKPSTGSGVSQSTGSTQQASLGFASRNRFASSSRAAPISSSRRLSINASYRPSSSSNFRASALNVANSKQRIKPTSLNGQSIASTLAPKQASSDGIDADEESSTEEQTQANEEDEKAAQNSRRSQNPLLRFRRPLNRPSGFTPTPRPNASPAPISPRKNPLSGRAKSTTTTTTTTTTTARPRPRSFQRPTISSLQARARPQSNLFPPRGLFQQQREPVPADNSETNDADNESEYDDDEDGEQADGDGDDVENEARRRRSSKANPTIRSRKRRQADTLNRSRFRFRRPKTVTTEEPIPEELPETSPSTARAKINSRFGSRYQAKQSSTNTPPTTSHRSIRPTRPTSPRTQFTLREKDTTSKSISRPGGSSSNFRRQQQPAIRRNPTVSSSASSNSRRLKNYSNHNNNNNLESSGLRASSNSRSRNANANAVTRGRGTMRGRNRNEYSLETPPPELGSVTITVTHLIPAEVTVPVVNGQVTEYKNIVTAKTSIEVLGPHQYTQSLGNNGQTSLFLTREDSSVNAAGATELTRYLLQDSLTSTVTFTPTTIRGRKTSFSHVLPSTVYSVENVISTLQPQIAANAPLANILLSQLLLGNINLPSNPLLGALGQPQALGLGTGTGSAVVEPTFPVTEYRTHTSTYVTTIYDGKSTIVPITFQGKKILTTVFDTTAQTITATEYSVDTIINTPSPQTQQQQLQPSGQVAQVNSLLLQQLLLQQQQQQQQLQIQLPAQIMQTTSPQILLSENLQDLEEGTGLDADDNIDDIIKPAIGHDDHHVHSGKNRKKTRKSNKGHKRNKQQLPRGVSGEEEESSVITLYVSGRRPGEFSTILSTVLNSHDHLAPSSLHKRHAQTAVLHIPEDEYEFGESERVLSYLRPQEQLAKNLINSDLDEDCEDCAWRDHTASLESIIGDVDLNTSRISKREVIGSPTRSRSRLRKVLVRRKPHKSVLPTLVNNNNNRSEIDSKGSSESQTTQPKKHRVVVFQRRLTKSRNHTENKSKTGSSPTLTMSKLTSNPATFQTDRLPTLTMSKMPFTIISDTFQTERLPTLPLSMSKSTLTSINDATKRPRRRYNKRHVKHYTTHSTKSESTDTMSRLQNIRMLADTNHLLVGVNFGDMSDRSLDEARFNLATHVMSNGVELIIASDKIKHADTVHGLASISSSRHVQLKPVTLAPSTLKNHMFLALPTSRQENFTIPTDENQFITKTCLTTYTYHTTYLNKGSTTVESREKVVSNRHTEERNFLRASTQLPLGVTLSNTLELAVGIYPTTYHYYNTLKGNDLVITSSYTVINTVTGPEDYISYLQPSEDATPVLDTNTYYTPLVITKTIQDGSESTKVVSDKNILTQIVVTESIPARGATRLHPSIHALSNNNMFDPTSSIDVQIYATKTYLTTVSYLETVTQPSSKEENDNLSSFQTQVIVNVMTDIVPDSLLGPELLSKFSTELMQKKGKNNRKVLVTLATLLSGETLQVTAVNMPKDGLTATSVSKVQGFGDKSSFASLDNIRQKTKLAIKPITMQSNIRIEKTKNQTELDLQYDSDTEDQNPSESENNNMYLRPPSSPTFEQLIGSLNLQRFRPVFDIMAELLQKKIVNKPTQANPNSINVNDRKNQTNNNISSQSQLDEKPVYIPLKPANSQTEQSPIPSPNPNTLASYNSDINSSKNKLDINLSRLAAHSLHINPPEAETELDFPDAPVDNIWRNNNNNITLKPNPLLGYQSLLLNNGIPIRPGEIINANADVIIGRPNGIGAQFSAAQVEESPSAYREKTAINYNMPPFKKKPWIPPPPQLPLSLTPPRLIPLVHERPKITRNQQRVIVDGYSNILRPSAQIYQEFSTTSSIYHFQSPPGSHNRLPALYNNPITSNNGNGIYGSQQVIINLNSELNNNEILEIKQIPQIFSTQLASVTTFPMSETNYYRQMPPKSSIAPTYSAHHHINLKTDVLSHNVNMNVPPLTFKNENENFPLATAVRGHIPPTNMPLIKIPLNKAHVEVRLTPQSNRLAVEPLVPPEPDQIASPNIKQTANAFKQRNQNFSKNIENLSLHDQNTSFSSKTISSKKPHNNVNSNPKILASSPQFNSAISNKLANHTNKWNISETPIKWNSPFTSAATDSDQAATNLISSEIKKRPNLAYLMPTLVSEAPINMLDNFGEDQSAAYTTYHSKYNLSNDNLSPTTDTQLPNVNPNSLGSRPEISLQSSSSKNIAPDKLSVNSWLSLHTPYSIQSVPSSFKNIALDKSTVDPWLSAHTPDSSQSLRLGKPFVKHKPPTQSKVKSDIPKIIFVAHGERFNLRPIATSQIIENSDLYAGKPTKIYPKFGAISLMGPRLTTYLKTTSSTRIYGSQTVNGLQPPPTPQHPSPTRAKESSNRYSTSSTTRHMKSTEIVSHNFQTQFNSGIKVITPSSESPIINNSVRFEHNRTQDLSIRPKSSSIPMANVPKSSDVSASNTIRKSSIKTSSTDSQLISISSKKALLVPTNTHYSNENIRNTSGYLTYNNSQSSLHLLESSEAVPSTERQIPIIEIYSNGIPKADKDQITDMLDDATFTKMQNVIFKSIEPSSTTKKKITLTSKMSPALMDETKLIQRVTKSRTADSIQAKSRPYTTIMPTTTTMKMQPDISSILVVMTKATGNQNSNSINLEVPLDYDSSISFEIPTRDEEILPPINANSVLLGGILIATPSKTQYTQYTNLNSSEACNPACKSNKNEICTNISEYVNRCECRLGFARMFPDRPCKHFNECAHDEFNDCSTHAQCFNLVGSYTCSCSDGYVDTSDNPIYPGRQCSDHIVGCDKCNYHGNCVTPILNGTPVCECFAWHAGAMCQLNLKILLISLIAIGTVFIVLLVCVLLIYSRRRVRVGSSSRPIFITASNYHPSMLTTSSSKTGVSSAALIRKCGSMEKHVILNDSNSESSHNSRPYSFKESEAADTVEPEQSDRSLTVMIPRAKYYHPTVLPHAQLKQHELTLEKVDKTILFKGTPQFYDGKLKGIAGDESEPFGKECAAQNSGALVSAGFEVSAIVSDRAVQSSQTVEWKENGNDQTHQKISRANLEAILNCGE</sequence>
<dbReference type="SMART" id="SM00181">
    <property type="entry name" value="EGF"/>
    <property type="match status" value="3"/>
</dbReference>
<feature type="region of interest" description="Disordered" evidence="4">
    <location>
        <begin position="3129"/>
        <end position="3159"/>
    </location>
</feature>
<feature type="compositionally biased region" description="Acidic residues" evidence="4">
    <location>
        <begin position="1760"/>
        <end position="1787"/>
    </location>
</feature>
<organism evidence="7 8">
    <name type="scientific">Drosophila virilis</name>
    <name type="common">Fruit fly</name>
    <dbReference type="NCBI Taxonomy" id="7244"/>
    <lineage>
        <taxon>Eukaryota</taxon>
        <taxon>Metazoa</taxon>
        <taxon>Ecdysozoa</taxon>
        <taxon>Arthropoda</taxon>
        <taxon>Hexapoda</taxon>
        <taxon>Insecta</taxon>
        <taxon>Pterygota</taxon>
        <taxon>Neoptera</taxon>
        <taxon>Endopterygota</taxon>
        <taxon>Diptera</taxon>
        <taxon>Brachycera</taxon>
        <taxon>Muscomorpha</taxon>
        <taxon>Ephydroidea</taxon>
        <taxon>Drosophilidae</taxon>
        <taxon>Drosophila</taxon>
    </lineage>
</organism>
<evidence type="ECO:0000256" key="1">
    <source>
        <dbReference type="ARBA" id="ARBA00022536"/>
    </source>
</evidence>
<dbReference type="InterPro" id="IPR001881">
    <property type="entry name" value="EGF-like_Ca-bd_dom"/>
</dbReference>
<dbReference type="Proteomes" id="UP000008792">
    <property type="component" value="Chromosome 6"/>
</dbReference>
<dbReference type="Pfam" id="PF07645">
    <property type="entry name" value="EGF_CA"/>
    <property type="match status" value="1"/>
</dbReference>
<dbReference type="OrthoDB" id="10040649at2759"/>
<feature type="transmembrane region" description="Helical" evidence="5">
    <location>
        <begin position="4352"/>
        <end position="4375"/>
    </location>
</feature>
<keyword evidence="5" id="KW-0812">Transmembrane</keyword>
<feature type="region of interest" description="Disordered" evidence="4">
    <location>
        <begin position="2304"/>
        <end position="2342"/>
    </location>
</feature>
<feature type="compositionally biased region" description="Low complexity" evidence="4">
    <location>
        <begin position="1923"/>
        <end position="1944"/>
    </location>
</feature>
<feature type="compositionally biased region" description="Low complexity" evidence="4">
    <location>
        <begin position="1951"/>
        <end position="1970"/>
    </location>
</feature>
<feature type="compositionally biased region" description="Low complexity" evidence="4">
    <location>
        <begin position="1540"/>
        <end position="1556"/>
    </location>
</feature>
<feature type="region of interest" description="Disordered" evidence="4">
    <location>
        <begin position="1507"/>
        <end position="1556"/>
    </location>
</feature>
<dbReference type="PANTHER" id="PTHR39072:SF2">
    <property type="match status" value="1"/>
</dbReference>
<dbReference type="InterPro" id="IPR049883">
    <property type="entry name" value="NOTCH1_EGF-like"/>
</dbReference>
<dbReference type="STRING" id="7244.D0Z7C4"/>
<evidence type="ECO:0000256" key="4">
    <source>
        <dbReference type="SAM" id="MobiDB-lite"/>
    </source>
</evidence>
<feature type="compositionally biased region" description="Polar residues" evidence="4">
    <location>
        <begin position="1723"/>
        <end position="1740"/>
    </location>
</feature>
<feature type="region of interest" description="Disordered" evidence="4">
    <location>
        <begin position="601"/>
        <end position="663"/>
    </location>
</feature>
<dbReference type="InterPro" id="IPR031866">
    <property type="entry name" value="DUF4758"/>
</dbReference>
<feature type="domain" description="EGF-like" evidence="6">
    <location>
        <begin position="4261"/>
        <end position="4300"/>
    </location>
</feature>
<dbReference type="InParanoid" id="D0Z7C4"/>
<dbReference type="PROSITE" id="PS00022">
    <property type="entry name" value="EGF_1"/>
    <property type="match status" value="1"/>
</dbReference>
<dbReference type="EMBL" id="CM000831">
    <property type="protein sequence ID" value="ACY70519.1"/>
    <property type="molecule type" value="Genomic_DNA"/>
</dbReference>
<evidence type="ECO:0000313" key="8">
    <source>
        <dbReference type="Proteomes" id="UP000008792"/>
    </source>
</evidence>
<feature type="compositionally biased region" description="Pro residues" evidence="4">
    <location>
        <begin position="1680"/>
        <end position="1690"/>
    </location>
</feature>
<feature type="compositionally biased region" description="Basic residues" evidence="4">
    <location>
        <begin position="2510"/>
        <end position="2526"/>
    </location>
</feature>
<feature type="compositionally biased region" description="Low complexity" evidence="4">
    <location>
        <begin position="1704"/>
        <end position="1714"/>
    </location>
</feature>
<evidence type="ECO:0000259" key="6">
    <source>
        <dbReference type="PROSITE" id="PS50026"/>
    </source>
</evidence>
<dbReference type="PANTHER" id="PTHR39072">
    <property type="entry name" value="RE48511P"/>
    <property type="match status" value="1"/>
</dbReference>
<feature type="region of interest" description="Disordered" evidence="4">
    <location>
        <begin position="1024"/>
        <end position="1051"/>
    </location>
</feature>
<feature type="compositionally biased region" description="Polar residues" evidence="4">
    <location>
        <begin position="629"/>
        <end position="643"/>
    </location>
</feature>
<protein>
    <recommendedName>
        <fullName evidence="6">EGF-like domain-containing protein</fullName>
    </recommendedName>
</protein>
<feature type="region of interest" description="Disordered" evidence="4">
    <location>
        <begin position="4430"/>
        <end position="4459"/>
    </location>
</feature>
<dbReference type="InterPro" id="IPR000742">
    <property type="entry name" value="EGF"/>
</dbReference>
<reference evidence="8" key="1">
    <citation type="journal article" date="2007" name="Nature">
        <title>Evolution of genes and genomes on the Drosophila phylogeny.</title>
        <authorList>
            <consortium name="Drosophila 12 Genomes Consortium"/>
            <person name="Clark A.G."/>
            <person name="Eisen M.B."/>
            <person name="Smith D.R."/>
            <person name="Bergman C.M."/>
            <person name="Oliver B."/>
            <person name="Markow T.A."/>
            <person name="Kaufman T.C."/>
            <person name="Kellis M."/>
            <person name="Gelbart W."/>
            <person name="Iyer V.N."/>
            <person name="Pollard D.A."/>
            <person name="Sackton T.B."/>
            <person name="Larracuente A.M."/>
            <person name="Singh N.D."/>
            <person name="Abad J.P."/>
            <person name="Abt D.N."/>
            <person name="Adryan B."/>
            <person name="Aguade M."/>
            <person name="Akashi H."/>
            <person name="Anderson W.W."/>
            <person name="Aquadro C.F."/>
            <person name="Ardell D.H."/>
            <person name="Arguello R."/>
            <person name="Artieri C.G."/>
            <person name="Barbash D.A."/>
            <person name="Barker D."/>
            <person name="Barsanti P."/>
            <person name="Batterham P."/>
            <person name="Batzoglou S."/>
            <person name="Begun D."/>
            <person name="Bhutkar A."/>
            <person name="Blanco E."/>
            <person name="Bosak S.A."/>
            <person name="Bradley R.K."/>
            <person name="Brand A.D."/>
            <person name="Brent M.R."/>
            <person name="Brooks A.N."/>
            <person name="Brown R.H."/>
            <person name="Butlin R.K."/>
            <person name="Caggese C."/>
            <person name="Calvi B.R."/>
            <person name="Bernardo de Carvalho A."/>
            <person name="Caspi A."/>
            <person name="Castrezana S."/>
            <person name="Celniker S.E."/>
            <person name="Chang J.L."/>
            <person name="Chapple C."/>
            <person name="Chatterji S."/>
            <person name="Chinwalla A."/>
            <person name="Civetta A."/>
            <person name="Clifton S.W."/>
            <person name="Comeron J.M."/>
            <person name="Costello J.C."/>
            <person name="Coyne J.A."/>
            <person name="Daub J."/>
            <person name="David R.G."/>
            <person name="Delcher A.L."/>
            <person name="Delehaunty K."/>
            <person name="Do C.B."/>
            <person name="Ebling H."/>
            <person name="Edwards K."/>
            <person name="Eickbush T."/>
            <person name="Evans J.D."/>
            <person name="Filipski A."/>
            <person name="Findeiss S."/>
            <person name="Freyhult E."/>
            <person name="Fulton L."/>
            <person name="Fulton R."/>
            <person name="Garcia A.C."/>
            <person name="Gardiner A."/>
            <person name="Garfield D.A."/>
            <person name="Garvin B.E."/>
            <person name="Gibson G."/>
            <person name="Gilbert D."/>
            <person name="Gnerre S."/>
            <person name="Godfrey J."/>
            <person name="Good R."/>
            <person name="Gotea V."/>
            <person name="Gravely B."/>
            <person name="Greenberg A.J."/>
            <person name="Griffiths-Jones S."/>
            <person name="Gross S."/>
            <person name="Guigo R."/>
            <person name="Gustafson E.A."/>
            <person name="Haerty W."/>
            <person name="Hahn M.W."/>
            <person name="Halligan D.L."/>
            <person name="Halpern A.L."/>
            <person name="Halter G.M."/>
            <person name="Han M.V."/>
            <person name="Heger A."/>
            <person name="Hillier L."/>
            <person name="Hinrichs A.S."/>
            <person name="Holmes I."/>
            <person name="Hoskins R.A."/>
            <person name="Hubisz M.J."/>
            <person name="Hultmark D."/>
            <person name="Huntley M.A."/>
            <person name="Jaffe D.B."/>
            <person name="Jagadeeshan S."/>
            <person name="Jeck W.R."/>
            <person name="Johnson J."/>
            <person name="Jones C.D."/>
            <person name="Jordan W.C."/>
            <person name="Karpen G.H."/>
            <person name="Kataoka E."/>
            <person name="Keightley P.D."/>
            <person name="Kheradpour P."/>
            <person name="Kirkness E.F."/>
            <person name="Koerich L.B."/>
            <person name="Kristiansen K."/>
            <person name="Kudrna D."/>
            <person name="Kulathinal R.J."/>
            <person name="Kumar S."/>
            <person name="Kwok R."/>
            <person name="Lander E."/>
            <person name="Langley C.H."/>
            <person name="Lapoint R."/>
            <person name="Lazzaro B.P."/>
            <person name="Lee S.J."/>
            <person name="Levesque L."/>
            <person name="Li R."/>
            <person name="Lin C.F."/>
            <person name="Lin M.F."/>
            <person name="Lindblad-Toh K."/>
            <person name="Llopart A."/>
            <person name="Long M."/>
            <person name="Low L."/>
            <person name="Lozovsky E."/>
            <person name="Lu J."/>
            <person name="Luo M."/>
            <person name="Machado C.A."/>
            <person name="Makalowski W."/>
            <person name="Marzo M."/>
            <person name="Matsuda M."/>
            <person name="Matzkin L."/>
            <person name="McAllister B."/>
            <person name="McBride C.S."/>
            <person name="McKernan B."/>
            <person name="McKernan K."/>
            <person name="Mendez-Lago M."/>
            <person name="Minx P."/>
            <person name="Mollenhauer M.U."/>
            <person name="Montooth K."/>
            <person name="Mount S.M."/>
            <person name="Mu X."/>
            <person name="Myers E."/>
            <person name="Negre B."/>
            <person name="Newfeld S."/>
            <person name="Nielsen R."/>
            <person name="Noor M.A."/>
            <person name="O'Grady P."/>
            <person name="Pachter L."/>
            <person name="Papaceit M."/>
            <person name="Parisi M.J."/>
            <person name="Parisi M."/>
            <person name="Parts L."/>
            <person name="Pedersen J.S."/>
            <person name="Pesole G."/>
            <person name="Phillippy A.M."/>
            <person name="Ponting C.P."/>
            <person name="Pop M."/>
            <person name="Porcelli D."/>
            <person name="Powell J.R."/>
            <person name="Prohaska S."/>
            <person name="Pruitt K."/>
            <person name="Puig M."/>
            <person name="Quesneville H."/>
            <person name="Ram K.R."/>
            <person name="Rand D."/>
            <person name="Rasmussen M.D."/>
            <person name="Reed L.K."/>
            <person name="Reenan R."/>
            <person name="Reily A."/>
            <person name="Remington K.A."/>
            <person name="Rieger T.T."/>
            <person name="Ritchie M.G."/>
            <person name="Robin C."/>
            <person name="Rogers Y.H."/>
            <person name="Rohde C."/>
            <person name="Rozas J."/>
            <person name="Rubenfield M.J."/>
            <person name="Ruiz A."/>
            <person name="Russo S."/>
            <person name="Salzberg S.L."/>
            <person name="Sanchez-Gracia A."/>
            <person name="Saranga D.J."/>
            <person name="Sato H."/>
            <person name="Schaeffer S.W."/>
            <person name="Schatz M.C."/>
            <person name="Schlenke T."/>
            <person name="Schwartz R."/>
            <person name="Segarra C."/>
            <person name="Singh R.S."/>
            <person name="Sirot L."/>
            <person name="Sirota M."/>
            <person name="Sisneros N.B."/>
            <person name="Smith C.D."/>
            <person name="Smith T.F."/>
            <person name="Spieth J."/>
            <person name="Stage D.E."/>
            <person name="Stark A."/>
            <person name="Stephan W."/>
            <person name="Strausberg R.L."/>
            <person name="Strempel S."/>
            <person name="Sturgill D."/>
            <person name="Sutton G."/>
            <person name="Sutton G.G."/>
            <person name="Tao W."/>
            <person name="Teichmann S."/>
            <person name="Tobari Y.N."/>
            <person name="Tomimura Y."/>
            <person name="Tsolas J.M."/>
            <person name="Valente V.L."/>
            <person name="Venter E."/>
            <person name="Venter J.C."/>
            <person name="Vicario S."/>
            <person name="Vieira F.G."/>
            <person name="Vilella A.J."/>
            <person name="Villasante A."/>
            <person name="Walenz B."/>
            <person name="Wang J."/>
            <person name="Wasserman M."/>
            <person name="Watts T."/>
            <person name="Wilson D."/>
            <person name="Wilson R.K."/>
            <person name="Wing R.A."/>
            <person name="Wolfner M.F."/>
            <person name="Wong A."/>
            <person name="Wong G.K."/>
            <person name="Wu C.I."/>
            <person name="Wu G."/>
            <person name="Yamamoto D."/>
            <person name="Yang H.P."/>
            <person name="Yang S.P."/>
            <person name="Yorke J.A."/>
            <person name="Yoshida K."/>
            <person name="Zdobnov E."/>
            <person name="Zhang P."/>
            <person name="Zhang Y."/>
            <person name="Zimin A.V."/>
            <person name="Baldwin J."/>
            <person name="Abdouelleil A."/>
            <person name="Abdulkadir J."/>
            <person name="Abebe A."/>
            <person name="Abera B."/>
            <person name="Abreu J."/>
            <person name="Acer S.C."/>
            <person name="Aftuck L."/>
            <person name="Alexander A."/>
            <person name="An P."/>
            <person name="Anderson E."/>
            <person name="Anderson S."/>
            <person name="Arachi H."/>
            <person name="Azer M."/>
            <person name="Bachantsang P."/>
            <person name="Barry A."/>
            <person name="Bayul T."/>
            <person name="Berlin A."/>
            <person name="Bessette D."/>
            <person name="Bloom T."/>
            <person name="Blye J."/>
            <person name="Boguslavskiy L."/>
            <person name="Bonnet C."/>
            <person name="Boukhgalter B."/>
            <person name="Bourzgui I."/>
            <person name="Brown A."/>
            <person name="Cahill P."/>
            <person name="Channer S."/>
            <person name="Cheshatsang Y."/>
            <person name="Chuda L."/>
            <person name="Citroen M."/>
            <person name="Collymore A."/>
            <person name="Cooke P."/>
            <person name="Costello M."/>
            <person name="D'Aco K."/>
            <person name="Daza R."/>
            <person name="De Haan G."/>
            <person name="DeGray S."/>
            <person name="DeMaso C."/>
            <person name="Dhargay N."/>
            <person name="Dooley K."/>
            <person name="Dooley E."/>
            <person name="Doricent M."/>
            <person name="Dorje P."/>
            <person name="Dorjee K."/>
            <person name="Dupes A."/>
            <person name="Elong R."/>
            <person name="Falk J."/>
            <person name="Farina A."/>
            <person name="Faro S."/>
            <person name="Ferguson D."/>
            <person name="Fisher S."/>
            <person name="Foley C.D."/>
            <person name="Franke A."/>
            <person name="Friedrich D."/>
            <person name="Gadbois L."/>
            <person name="Gearin G."/>
            <person name="Gearin C.R."/>
            <person name="Giannoukos G."/>
            <person name="Goode T."/>
            <person name="Graham J."/>
            <person name="Grandbois E."/>
            <person name="Grewal S."/>
            <person name="Gyaltsen K."/>
            <person name="Hafez N."/>
            <person name="Hagos B."/>
            <person name="Hall J."/>
            <person name="Henson C."/>
            <person name="Hollinger A."/>
            <person name="Honan T."/>
            <person name="Huard M.D."/>
            <person name="Hughes L."/>
            <person name="Hurhula B."/>
            <person name="Husby M.E."/>
            <person name="Kamat A."/>
            <person name="Kanga B."/>
            <person name="Kashin S."/>
            <person name="Khazanovich D."/>
            <person name="Kisner P."/>
            <person name="Lance K."/>
            <person name="Lara M."/>
            <person name="Lee W."/>
            <person name="Lennon N."/>
            <person name="Letendre F."/>
            <person name="LeVine R."/>
            <person name="Lipovsky A."/>
            <person name="Liu X."/>
            <person name="Liu J."/>
            <person name="Liu S."/>
            <person name="Lokyitsang T."/>
            <person name="Lokyitsang Y."/>
            <person name="Lubonja R."/>
            <person name="Lui A."/>
            <person name="MacDonald P."/>
            <person name="Magnisalis V."/>
            <person name="Maru K."/>
            <person name="Matthews C."/>
            <person name="McCusker W."/>
            <person name="McDonough S."/>
            <person name="Mehta T."/>
            <person name="Meldrim J."/>
            <person name="Meneus L."/>
            <person name="Mihai O."/>
            <person name="Mihalev A."/>
            <person name="Mihova T."/>
            <person name="Mittelman R."/>
            <person name="Mlenga V."/>
            <person name="Montmayeur A."/>
            <person name="Mulrain L."/>
            <person name="Navidi A."/>
            <person name="Naylor J."/>
            <person name="Negash T."/>
            <person name="Nguyen T."/>
            <person name="Nguyen N."/>
            <person name="Nicol R."/>
            <person name="Norbu C."/>
            <person name="Norbu N."/>
            <person name="Novod N."/>
            <person name="O'Neill B."/>
            <person name="Osman S."/>
            <person name="Markiewicz E."/>
            <person name="Oyono O.L."/>
            <person name="Patti C."/>
            <person name="Phunkhang P."/>
            <person name="Pierre F."/>
            <person name="Priest M."/>
            <person name="Raghuraman S."/>
            <person name="Rege F."/>
            <person name="Reyes R."/>
            <person name="Rise C."/>
            <person name="Rogov P."/>
            <person name="Ross K."/>
            <person name="Ryan E."/>
            <person name="Settipalli S."/>
            <person name="Shea T."/>
            <person name="Sherpa N."/>
            <person name="Shi L."/>
            <person name="Shih D."/>
            <person name="Sparrow T."/>
            <person name="Spaulding J."/>
            <person name="Stalker J."/>
            <person name="Stange-Thomann N."/>
            <person name="Stavropoulos S."/>
            <person name="Stone C."/>
            <person name="Strader C."/>
            <person name="Tesfaye S."/>
            <person name="Thomson T."/>
            <person name="Thoulutsang Y."/>
            <person name="Thoulutsang D."/>
            <person name="Topham K."/>
            <person name="Topping I."/>
            <person name="Tsamla T."/>
            <person name="Vassiliev H."/>
            <person name="Vo A."/>
            <person name="Wangchuk T."/>
            <person name="Wangdi T."/>
            <person name="Weiand M."/>
            <person name="Wilkinson J."/>
            <person name="Wilson A."/>
            <person name="Yadav S."/>
            <person name="Young G."/>
            <person name="Yu Q."/>
            <person name="Zembek L."/>
            <person name="Zhong D."/>
            <person name="Zimmer A."/>
            <person name="Zwirko Z."/>
            <person name="Jaffe D.B."/>
            <person name="Alvarez P."/>
            <person name="Brockman W."/>
            <person name="Butler J."/>
            <person name="Chin C."/>
            <person name="Gnerre S."/>
            <person name="Grabherr M."/>
            <person name="Kleber M."/>
            <person name="Mauceli E."/>
            <person name="MacCallum I."/>
        </authorList>
    </citation>
    <scope>NUCLEOTIDE SEQUENCE [LARGE SCALE GENOMIC DNA]</scope>
    <source>
        <strain evidence="8">Tucson 15010-1051.87</strain>
    </source>
</reference>
<keyword evidence="5" id="KW-0472">Membrane</keyword>
<keyword evidence="8" id="KW-1185">Reference proteome</keyword>
<dbReference type="Pfam" id="PF15950">
    <property type="entry name" value="DUF4758"/>
    <property type="match status" value="2"/>
</dbReference>
<feature type="region of interest" description="Disordered" evidence="4">
    <location>
        <begin position="3058"/>
        <end position="3094"/>
    </location>
</feature>
<feature type="compositionally biased region" description="Low complexity" evidence="4">
    <location>
        <begin position="3144"/>
        <end position="3154"/>
    </location>
</feature>